<evidence type="ECO:0000313" key="1">
    <source>
        <dbReference type="EMBL" id="KAJ9083165.1"/>
    </source>
</evidence>
<dbReference type="EMBL" id="QTSX02001110">
    <property type="protein sequence ID" value="KAJ9083165.1"/>
    <property type="molecule type" value="Genomic_DNA"/>
</dbReference>
<gene>
    <name evidence="1" type="ORF">DSO57_1037411</name>
</gene>
<reference evidence="1" key="1">
    <citation type="submission" date="2022-04" db="EMBL/GenBank/DDBJ databases">
        <title>Genome of the entomopathogenic fungus Entomophthora muscae.</title>
        <authorList>
            <person name="Elya C."/>
            <person name="Lovett B.R."/>
            <person name="Lee E."/>
            <person name="Macias A.M."/>
            <person name="Hajek A.E."/>
            <person name="De Bivort B.L."/>
            <person name="Kasson M.T."/>
            <person name="De Fine Licht H.H."/>
            <person name="Stajich J.E."/>
        </authorList>
    </citation>
    <scope>NUCLEOTIDE SEQUENCE</scope>
    <source>
        <strain evidence="1">Berkeley</strain>
    </source>
</reference>
<accession>A0ACC2U8L2</accession>
<comment type="caution">
    <text evidence="1">The sequence shown here is derived from an EMBL/GenBank/DDBJ whole genome shotgun (WGS) entry which is preliminary data.</text>
</comment>
<organism evidence="1 2">
    <name type="scientific">Entomophthora muscae</name>
    <dbReference type="NCBI Taxonomy" id="34485"/>
    <lineage>
        <taxon>Eukaryota</taxon>
        <taxon>Fungi</taxon>
        <taxon>Fungi incertae sedis</taxon>
        <taxon>Zoopagomycota</taxon>
        <taxon>Entomophthoromycotina</taxon>
        <taxon>Entomophthoromycetes</taxon>
        <taxon>Entomophthorales</taxon>
        <taxon>Entomophthoraceae</taxon>
        <taxon>Entomophthora</taxon>
    </lineage>
</organism>
<name>A0ACC2U8L2_9FUNG</name>
<dbReference type="Proteomes" id="UP001165960">
    <property type="component" value="Unassembled WGS sequence"/>
</dbReference>
<evidence type="ECO:0000313" key="2">
    <source>
        <dbReference type="Proteomes" id="UP001165960"/>
    </source>
</evidence>
<proteinExistence type="predicted"/>
<protein>
    <submittedName>
        <fullName evidence="1">Uncharacterized protein</fullName>
    </submittedName>
</protein>
<sequence length="696" mass="78074">MGLSEQPTQSDKPLTDGVHHSVLPSSMVSRSTTHPSTSVGPRLQSASMDDYSPRITSPAASKSSLPVASHRNRFKDQKNSDENLHTILNFNYKRLQELPEDVEKRIELEKLSLAYNLLTSLPKFIVKFQNLVSVNLRSNNFLEFPRVLCHLPNLTILDISRNRIRYLPKEPRKLLNLQMFNISRNQLVLLPSYLAKMSHLEKLKLEANPFSQNNELFVKERIQDHKDWPKNLFHYLKEVEATGREGISSQFSKGSIRANMGSASTPSSPQRHHLGRDAVHSPPTCQQLVNAKSKGSRHIGRPLMTDDCRSDIDSADSSNDEQNLVTQRPGRLAINKKEESPDSSPFPSPTESSSLLKGKMIMTRERDVGLDVCTAFFVNPKPHHRENDEKFRAFEKTLYCSYFLIERTENWLKSSIDGDHLKELRTQLISTTTSMVQLLGHTEIPWNELESTGKRLTMQLVKYTQGIQASLTEWGDTSSFPLLQSLSFVLLESMFHLKDACASMKKAYPTKLTSELSPDISLPQEPVELPTPQSLVQPLRTRPPSPLFQSLVSIPQDKPEAAAYNPPEQNQLHLSAHMATSSAFKCIQLLGEHTFEHSSTLDTAIQMAEDSTHLLVSSLNLVASSPAAAPLPLCQRFVQDIFSFVKDIIHLTQVVKSHFLTDSSRLAVLPLSLQLAGLLSNQQENVSAKNSLTLGV</sequence>
<keyword evidence="2" id="KW-1185">Reference proteome</keyword>